<gene>
    <name evidence="2" type="ORF">SAMN05444123_101273</name>
</gene>
<proteinExistence type="predicted"/>
<feature type="region of interest" description="Disordered" evidence="1">
    <location>
        <begin position="29"/>
        <end position="48"/>
    </location>
</feature>
<sequence>MKQWIGLAGLFVLIGGVAWAYLRHGTRIKSDDSRKTEDWPRITQGGSS</sequence>
<reference evidence="3" key="1">
    <citation type="submission" date="2016-10" db="EMBL/GenBank/DDBJ databases">
        <authorList>
            <person name="Varghese N."/>
            <person name="Submissions S."/>
        </authorList>
    </citation>
    <scope>NUCLEOTIDE SEQUENCE [LARGE SCALE GENOMIC DNA]</scope>
    <source>
        <strain evidence="3">DSM 123</strain>
    </source>
</reference>
<evidence type="ECO:0000313" key="3">
    <source>
        <dbReference type="Proteomes" id="UP000199615"/>
    </source>
</evidence>
<feature type="compositionally biased region" description="Basic and acidic residues" evidence="1">
    <location>
        <begin position="29"/>
        <end position="40"/>
    </location>
</feature>
<dbReference type="RefSeq" id="WP_175557583.1">
    <property type="nucleotide sequence ID" value="NZ_FODT01000001.1"/>
</dbReference>
<dbReference type="AlphaFoldDB" id="A0A1H8LY20"/>
<evidence type="ECO:0000313" key="2">
    <source>
        <dbReference type="EMBL" id="SEO09981.1"/>
    </source>
</evidence>
<dbReference type="Proteomes" id="UP000199615">
    <property type="component" value="Unassembled WGS sequence"/>
</dbReference>
<protein>
    <submittedName>
        <fullName evidence="2">Uncharacterized protein</fullName>
    </submittedName>
</protein>
<dbReference type="EMBL" id="FODT01000001">
    <property type="protein sequence ID" value="SEO09981.1"/>
    <property type="molecule type" value="Genomic_DNA"/>
</dbReference>
<name>A0A1H8LY20_9BRAD</name>
<evidence type="ECO:0000256" key="1">
    <source>
        <dbReference type="SAM" id="MobiDB-lite"/>
    </source>
</evidence>
<accession>A0A1H8LY20</accession>
<keyword evidence="3" id="KW-1185">Reference proteome</keyword>
<organism evidence="2 3">
    <name type="scientific">Rhodopseudomonas pseudopalustris</name>
    <dbReference type="NCBI Taxonomy" id="1513892"/>
    <lineage>
        <taxon>Bacteria</taxon>
        <taxon>Pseudomonadati</taxon>
        <taxon>Pseudomonadota</taxon>
        <taxon>Alphaproteobacteria</taxon>
        <taxon>Hyphomicrobiales</taxon>
        <taxon>Nitrobacteraceae</taxon>
        <taxon>Rhodopseudomonas</taxon>
    </lineage>
</organism>